<gene>
    <name evidence="2" type="ORF">Desgi_0748</name>
</gene>
<dbReference type="AlphaFoldDB" id="R4KAU0"/>
<evidence type="ECO:0000256" key="1">
    <source>
        <dbReference type="SAM" id="MobiDB-lite"/>
    </source>
</evidence>
<dbReference type="STRING" id="767817.Desgi_0748"/>
<dbReference type="EMBL" id="CP003273">
    <property type="protein sequence ID" value="AGL00303.1"/>
    <property type="molecule type" value="Genomic_DNA"/>
</dbReference>
<dbReference type="RefSeq" id="WP_006520951.1">
    <property type="nucleotide sequence ID" value="NC_021184.1"/>
</dbReference>
<feature type="compositionally biased region" description="Basic and acidic residues" evidence="1">
    <location>
        <begin position="42"/>
        <end position="53"/>
    </location>
</feature>
<sequence length="62" mass="7086">MKKITNKDKGLNNMTVPIHRDNAEPGFIPFYEFAEGLTDMGNKQKADKRDDAHGYGVVYNKR</sequence>
<accession>R4KAU0</accession>
<dbReference type="HOGENOM" id="CLU_2896714_0_0_9"/>
<feature type="region of interest" description="Disordered" evidence="1">
    <location>
        <begin position="42"/>
        <end position="62"/>
    </location>
</feature>
<dbReference type="OrthoDB" id="9924648at2"/>
<organism evidence="2 3">
    <name type="scientific">Desulfoscipio gibsoniae DSM 7213</name>
    <dbReference type="NCBI Taxonomy" id="767817"/>
    <lineage>
        <taxon>Bacteria</taxon>
        <taxon>Bacillati</taxon>
        <taxon>Bacillota</taxon>
        <taxon>Clostridia</taxon>
        <taxon>Eubacteriales</taxon>
        <taxon>Desulfallaceae</taxon>
        <taxon>Desulfoscipio</taxon>
    </lineage>
</organism>
<name>R4KAU0_9FIRM</name>
<reference evidence="2 3" key="1">
    <citation type="submission" date="2012-01" db="EMBL/GenBank/DDBJ databases">
        <title>Complete sequence of Desulfotomaculum gibsoniae DSM 7213.</title>
        <authorList>
            <consortium name="US DOE Joint Genome Institute"/>
            <person name="Lucas S."/>
            <person name="Han J."/>
            <person name="Lapidus A."/>
            <person name="Cheng J.-F."/>
            <person name="Goodwin L."/>
            <person name="Pitluck S."/>
            <person name="Peters L."/>
            <person name="Ovchinnikova G."/>
            <person name="Teshima H."/>
            <person name="Detter J.C."/>
            <person name="Han C."/>
            <person name="Tapia R."/>
            <person name="Land M."/>
            <person name="Hauser L."/>
            <person name="Kyrpides N."/>
            <person name="Ivanova N."/>
            <person name="Pagani I."/>
            <person name="Parshina S."/>
            <person name="Plugge C."/>
            <person name="Muyzer G."/>
            <person name="Kuever J."/>
            <person name="Ivanova A."/>
            <person name="Nazina T."/>
            <person name="Klenk H.-P."/>
            <person name="Brambilla E."/>
            <person name="Spring S."/>
            <person name="Stams A.F."/>
            <person name="Woyke T."/>
        </authorList>
    </citation>
    <scope>NUCLEOTIDE SEQUENCE [LARGE SCALE GENOMIC DNA]</scope>
    <source>
        <strain evidence="2 3">DSM 7213</strain>
    </source>
</reference>
<evidence type="ECO:0000313" key="2">
    <source>
        <dbReference type="EMBL" id="AGL00303.1"/>
    </source>
</evidence>
<protein>
    <submittedName>
        <fullName evidence="2">Uncharacterized protein</fullName>
    </submittedName>
</protein>
<dbReference type="KEGG" id="dgi:Desgi_0748"/>
<evidence type="ECO:0000313" key="3">
    <source>
        <dbReference type="Proteomes" id="UP000013520"/>
    </source>
</evidence>
<dbReference type="Proteomes" id="UP000013520">
    <property type="component" value="Chromosome"/>
</dbReference>
<proteinExistence type="predicted"/>
<keyword evidence="3" id="KW-1185">Reference proteome</keyword>